<protein>
    <submittedName>
        <fullName evidence="2">Uncharacterized protein</fullName>
    </submittedName>
</protein>
<feature type="transmembrane region" description="Helical" evidence="1">
    <location>
        <begin position="109"/>
        <end position="130"/>
    </location>
</feature>
<accession>A0A1E7JK47</accession>
<sequence length="156" mass="16562">MTQQRRATMTKWALIVGNVTFGLFLAGYALFGLDGVGRTYLTGEKTTAKVQNCIPPSSSKGSDRCSGTWKLAGGSRGTGEIELAEDVDEGKAVAVRATKTVAVKADGQAVLWASASGIAVFSLGIFFLLVGPWKVRRLFAGRGIDQHGTRDSRVHS</sequence>
<organism evidence="2 3">
    <name type="scientific">Streptomyces abyssalis</name>
    <dbReference type="NCBI Taxonomy" id="933944"/>
    <lineage>
        <taxon>Bacteria</taxon>
        <taxon>Bacillati</taxon>
        <taxon>Actinomycetota</taxon>
        <taxon>Actinomycetes</taxon>
        <taxon>Kitasatosporales</taxon>
        <taxon>Streptomycetaceae</taxon>
        <taxon>Streptomyces</taxon>
    </lineage>
</organism>
<gene>
    <name evidence="2" type="ORF">AN215_17325</name>
</gene>
<dbReference type="AlphaFoldDB" id="A0A1E7JK47"/>
<name>A0A1E7JK47_9ACTN</name>
<keyword evidence="3" id="KW-1185">Reference proteome</keyword>
<dbReference type="RefSeq" id="WP_070011590.1">
    <property type="nucleotide sequence ID" value="NZ_LJGS01000041.1"/>
</dbReference>
<keyword evidence="1" id="KW-0812">Transmembrane</keyword>
<dbReference type="Proteomes" id="UP000176087">
    <property type="component" value="Unassembled WGS sequence"/>
</dbReference>
<reference evidence="2 3" key="1">
    <citation type="journal article" date="2016" name="Front. Microbiol.">
        <title>Comparative Genomics Analysis of Streptomyces Species Reveals Their Adaptation to the Marine Environment and Their Diversity at the Genomic Level.</title>
        <authorList>
            <person name="Tian X."/>
            <person name="Zhang Z."/>
            <person name="Yang T."/>
            <person name="Chen M."/>
            <person name="Li J."/>
            <person name="Chen F."/>
            <person name="Yang J."/>
            <person name="Li W."/>
            <person name="Zhang B."/>
            <person name="Zhang Z."/>
            <person name="Wu J."/>
            <person name="Zhang C."/>
            <person name="Long L."/>
            <person name="Xiao J."/>
        </authorList>
    </citation>
    <scope>NUCLEOTIDE SEQUENCE [LARGE SCALE GENOMIC DNA]</scope>
    <source>
        <strain evidence="2 3">SCSIO 10390</strain>
    </source>
</reference>
<comment type="caution">
    <text evidence="2">The sequence shown here is derived from an EMBL/GenBank/DDBJ whole genome shotgun (WGS) entry which is preliminary data.</text>
</comment>
<evidence type="ECO:0000313" key="2">
    <source>
        <dbReference type="EMBL" id="OEU87992.1"/>
    </source>
</evidence>
<dbReference type="OrthoDB" id="4220989at2"/>
<proteinExistence type="predicted"/>
<keyword evidence="1" id="KW-0472">Membrane</keyword>
<keyword evidence="1" id="KW-1133">Transmembrane helix</keyword>
<dbReference type="EMBL" id="LJGT01000040">
    <property type="protein sequence ID" value="OEU87992.1"/>
    <property type="molecule type" value="Genomic_DNA"/>
</dbReference>
<feature type="transmembrane region" description="Helical" evidence="1">
    <location>
        <begin position="12"/>
        <end position="31"/>
    </location>
</feature>
<evidence type="ECO:0000313" key="3">
    <source>
        <dbReference type="Proteomes" id="UP000176087"/>
    </source>
</evidence>
<evidence type="ECO:0000256" key="1">
    <source>
        <dbReference type="SAM" id="Phobius"/>
    </source>
</evidence>